<feature type="transmembrane region" description="Helical" evidence="2">
    <location>
        <begin position="127"/>
        <end position="148"/>
    </location>
</feature>
<dbReference type="EMBL" id="JBHSSL010000111">
    <property type="protein sequence ID" value="MFC6171466.1"/>
    <property type="molecule type" value="Genomic_DNA"/>
</dbReference>
<organism evidence="4 5">
    <name type="scientific">Loigolactobacillus jiayinensis</name>
    <dbReference type="NCBI Taxonomy" id="2486016"/>
    <lineage>
        <taxon>Bacteria</taxon>
        <taxon>Bacillati</taxon>
        <taxon>Bacillota</taxon>
        <taxon>Bacilli</taxon>
        <taxon>Lactobacillales</taxon>
        <taxon>Lactobacillaceae</taxon>
        <taxon>Loigolactobacillus</taxon>
    </lineage>
</organism>
<sequence>MKHFILAICALFGVAVLATQPVSAATSMDSHNVFEIYDDTGSGSSGDGDAGGSDVDQGGATGTGGGQTGGDTGTGQQTTTDKATPSNVATRAAHSQSGTGTQQMGIGSWINDKTGGRLPALNGLSDFWLMILGIEMMIIVALGIALTWQRRRVRVAVESNE</sequence>
<feature type="region of interest" description="Disordered" evidence="1">
    <location>
        <begin position="39"/>
        <end position="108"/>
    </location>
</feature>
<evidence type="ECO:0000256" key="2">
    <source>
        <dbReference type="SAM" id="Phobius"/>
    </source>
</evidence>
<dbReference type="Proteomes" id="UP001596289">
    <property type="component" value="Unassembled WGS sequence"/>
</dbReference>
<accession>A0ABW1RFQ1</accession>
<evidence type="ECO:0000256" key="3">
    <source>
        <dbReference type="SAM" id="SignalP"/>
    </source>
</evidence>
<proteinExistence type="predicted"/>
<keyword evidence="2" id="KW-1133">Transmembrane helix</keyword>
<keyword evidence="3" id="KW-0732">Signal</keyword>
<keyword evidence="5" id="KW-1185">Reference proteome</keyword>
<name>A0ABW1RFQ1_9LACO</name>
<dbReference type="RefSeq" id="WP_125553013.1">
    <property type="nucleotide sequence ID" value="NZ_JBHSSL010000111.1"/>
</dbReference>
<feature type="signal peptide" evidence="3">
    <location>
        <begin position="1"/>
        <end position="24"/>
    </location>
</feature>
<reference evidence="5" key="1">
    <citation type="journal article" date="2019" name="Int. J. Syst. Evol. Microbiol.">
        <title>The Global Catalogue of Microorganisms (GCM) 10K type strain sequencing project: providing services to taxonomists for standard genome sequencing and annotation.</title>
        <authorList>
            <consortium name="The Broad Institute Genomics Platform"/>
            <consortium name="The Broad Institute Genome Sequencing Center for Infectious Disease"/>
            <person name="Wu L."/>
            <person name="Ma J."/>
        </authorList>
    </citation>
    <scope>NUCLEOTIDE SEQUENCE [LARGE SCALE GENOMIC DNA]</scope>
    <source>
        <strain evidence="5">CCM 8904</strain>
    </source>
</reference>
<comment type="caution">
    <text evidence="4">The sequence shown here is derived from an EMBL/GenBank/DDBJ whole genome shotgun (WGS) entry which is preliminary data.</text>
</comment>
<feature type="compositionally biased region" description="Gly residues" evidence="1">
    <location>
        <begin position="59"/>
        <end position="73"/>
    </location>
</feature>
<gene>
    <name evidence="4" type="ORF">ACFQGP_12980</name>
</gene>
<keyword evidence="2" id="KW-0472">Membrane</keyword>
<feature type="chain" id="PRO_5047304472" evidence="3">
    <location>
        <begin position="25"/>
        <end position="161"/>
    </location>
</feature>
<evidence type="ECO:0000256" key="1">
    <source>
        <dbReference type="SAM" id="MobiDB-lite"/>
    </source>
</evidence>
<keyword evidence="2" id="KW-0812">Transmembrane</keyword>
<evidence type="ECO:0000313" key="4">
    <source>
        <dbReference type="EMBL" id="MFC6171466.1"/>
    </source>
</evidence>
<feature type="compositionally biased region" description="Polar residues" evidence="1">
    <location>
        <begin position="82"/>
        <end position="105"/>
    </location>
</feature>
<evidence type="ECO:0000313" key="5">
    <source>
        <dbReference type="Proteomes" id="UP001596289"/>
    </source>
</evidence>
<protein>
    <submittedName>
        <fullName evidence="4">Uncharacterized protein</fullName>
    </submittedName>
</protein>